<dbReference type="Proteomes" id="UP001500454">
    <property type="component" value="Unassembled WGS sequence"/>
</dbReference>
<name>A0ABP8JB38_9BACT</name>
<reference evidence="2" key="1">
    <citation type="journal article" date="2019" name="Int. J. Syst. Evol. Microbiol.">
        <title>The Global Catalogue of Microorganisms (GCM) 10K type strain sequencing project: providing services to taxonomists for standard genome sequencing and annotation.</title>
        <authorList>
            <consortium name="The Broad Institute Genomics Platform"/>
            <consortium name="The Broad Institute Genome Sequencing Center for Infectious Disease"/>
            <person name="Wu L."/>
            <person name="Ma J."/>
        </authorList>
    </citation>
    <scope>NUCLEOTIDE SEQUENCE [LARGE SCALE GENOMIC DNA]</scope>
    <source>
        <strain evidence="2">JCM 17924</strain>
    </source>
</reference>
<dbReference type="EMBL" id="BAABHA010000010">
    <property type="protein sequence ID" value="GAA4388074.1"/>
    <property type="molecule type" value="Genomic_DNA"/>
</dbReference>
<comment type="caution">
    <text evidence="1">The sequence shown here is derived from an EMBL/GenBank/DDBJ whole genome shotgun (WGS) entry which is preliminary data.</text>
</comment>
<proteinExistence type="predicted"/>
<protein>
    <recommendedName>
        <fullName evidence="3">UrcA family protein</fullName>
    </recommendedName>
</protein>
<sequence>MPANSRMAGRTGLATAVARLLFAQKRPLPNPFCAMKTLLISAVLALSAGTAAYAQAPATGYWNLETNLSTRDYTLVRFYNDEHQLVREERLDNLCLDLSQGTPLCRRTAKLLNSTLTQVLQNPGNTDSASMLAVQLGQNRRLQRVYAVR</sequence>
<accession>A0ABP8JB38</accession>
<evidence type="ECO:0000313" key="2">
    <source>
        <dbReference type="Proteomes" id="UP001500454"/>
    </source>
</evidence>
<gene>
    <name evidence="1" type="ORF">GCM10023186_34320</name>
</gene>
<evidence type="ECO:0000313" key="1">
    <source>
        <dbReference type="EMBL" id="GAA4388074.1"/>
    </source>
</evidence>
<keyword evidence="2" id="KW-1185">Reference proteome</keyword>
<organism evidence="1 2">
    <name type="scientific">Hymenobacter koreensis</name>
    <dbReference type="NCBI Taxonomy" id="1084523"/>
    <lineage>
        <taxon>Bacteria</taxon>
        <taxon>Pseudomonadati</taxon>
        <taxon>Bacteroidota</taxon>
        <taxon>Cytophagia</taxon>
        <taxon>Cytophagales</taxon>
        <taxon>Hymenobacteraceae</taxon>
        <taxon>Hymenobacter</taxon>
    </lineage>
</organism>
<evidence type="ECO:0008006" key="3">
    <source>
        <dbReference type="Google" id="ProtNLM"/>
    </source>
</evidence>